<evidence type="ECO:0000256" key="10">
    <source>
        <dbReference type="ARBA" id="ARBA00049336"/>
    </source>
</evidence>
<evidence type="ECO:0000256" key="7">
    <source>
        <dbReference type="ARBA" id="ARBA00022695"/>
    </source>
</evidence>
<evidence type="ECO:0000256" key="12">
    <source>
        <dbReference type="RuleBase" id="RU003706"/>
    </source>
</evidence>
<comment type="similarity">
    <text evidence="3 12">Belongs to the glucose-1-phosphate thymidylyltransferase family.</text>
</comment>
<dbReference type="NCBIfam" id="TIGR01207">
    <property type="entry name" value="rmlA"/>
    <property type="match status" value="1"/>
</dbReference>
<name>A0A1Q4HDD5_9MYCO</name>
<dbReference type="InterPro" id="IPR005835">
    <property type="entry name" value="NTP_transferase_dom"/>
</dbReference>
<evidence type="ECO:0000256" key="1">
    <source>
        <dbReference type="ARBA" id="ARBA00001946"/>
    </source>
</evidence>
<protein>
    <recommendedName>
        <fullName evidence="5 12">Glucose-1-phosphate thymidylyltransferase</fullName>
        <ecNumber evidence="4 12">2.7.7.24</ecNumber>
    </recommendedName>
</protein>
<comment type="cofactor">
    <cofactor evidence="1">
        <name>Mg(2+)</name>
        <dbReference type="ChEBI" id="CHEBI:18420"/>
    </cofactor>
</comment>
<comment type="pathway">
    <text evidence="2">Carbohydrate biosynthesis; dTDP-L-rhamnose biosynthesis.</text>
</comment>
<dbReference type="EMBL" id="MIJD01000004">
    <property type="protein sequence ID" value="OPE56255.1"/>
    <property type="molecule type" value="Genomic_DNA"/>
</dbReference>
<dbReference type="Proteomes" id="UP000191039">
    <property type="component" value="Unassembled WGS sequence"/>
</dbReference>
<dbReference type="RefSeq" id="WP_073856755.1">
    <property type="nucleotide sequence ID" value="NZ_BAAATC010000008.1"/>
</dbReference>
<dbReference type="STRING" id="1801.BRW64_13560"/>
<dbReference type="GO" id="GO:0046872">
    <property type="term" value="F:metal ion binding"/>
    <property type="evidence" value="ECO:0007669"/>
    <property type="project" value="UniProtKB-KW"/>
</dbReference>
<dbReference type="InterPro" id="IPR005907">
    <property type="entry name" value="G1P_thy_trans_s"/>
</dbReference>
<dbReference type="CDD" id="cd02538">
    <property type="entry name" value="G1P_TT_short"/>
    <property type="match status" value="1"/>
</dbReference>
<feature type="domain" description="Nucleotidyl transferase" evidence="13">
    <location>
        <begin position="3"/>
        <end position="236"/>
    </location>
</feature>
<gene>
    <name evidence="15" type="primary">rfbA</name>
    <name evidence="14" type="ORF">BV510_00865</name>
    <name evidence="15" type="ORF">CRI78_02820</name>
</gene>
<evidence type="ECO:0000256" key="4">
    <source>
        <dbReference type="ARBA" id="ARBA00012461"/>
    </source>
</evidence>
<reference evidence="14 16" key="1">
    <citation type="submission" date="2016-09" db="EMBL/GenBank/DDBJ databases">
        <title>genome sequences of unsequenced Mycobacteria.</title>
        <authorList>
            <person name="Greninger A.L."/>
            <person name="Jerome K.R."/>
            <person name="Mcnair B."/>
            <person name="Wallis C."/>
            <person name="Fang F."/>
        </authorList>
    </citation>
    <scope>NUCLEOTIDE SEQUENCE [LARGE SCALE GENOMIC DNA]</scope>
    <source>
        <strain evidence="14 16">BM1</strain>
    </source>
</reference>
<keyword evidence="8 12" id="KW-0479">Metal-binding</keyword>
<comment type="catalytic activity">
    <reaction evidence="10 12">
        <text>dTTP + alpha-D-glucose 1-phosphate + H(+) = dTDP-alpha-D-glucose + diphosphate</text>
        <dbReference type="Rhea" id="RHEA:15225"/>
        <dbReference type="ChEBI" id="CHEBI:15378"/>
        <dbReference type="ChEBI" id="CHEBI:33019"/>
        <dbReference type="ChEBI" id="CHEBI:37568"/>
        <dbReference type="ChEBI" id="CHEBI:57477"/>
        <dbReference type="ChEBI" id="CHEBI:58601"/>
        <dbReference type="EC" id="2.7.7.24"/>
    </reaction>
</comment>
<keyword evidence="17" id="KW-1185">Reference proteome</keyword>
<dbReference type="Pfam" id="PF00483">
    <property type="entry name" value="NTP_transferase"/>
    <property type="match status" value="1"/>
</dbReference>
<dbReference type="SUPFAM" id="SSF53448">
    <property type="entry name" value="Nucleotide-diphospho-sugar transferases"/>
    <property type="match status" value="1"/>
</dbReference>
<dbReference type="Proteomes" id="UP000220340">
    <property type="component" value="Unassembled WGS sequence"/>
</dbReference>
<reference evidence="15 17" key="2">
    <citation type="submission" date="2017-10" db="EMBL/GenBank/DDBJ databases">
        <title>The new phylogeny of genus Mycobacterium.</title>
        <authorList>
            <person name="Tortoli E."/>
            <person name="Trovato A."/>
            <person name="Cirillo D.M."/>
        </authorList>
    </citation>
    <scope>NUCLEOTIDE SEQUENCE [LARGE SCALE GENOMIC DNA]</scope>
    <source>
        <strain evidence="15 17">IP141170001</strain>
    </source>
</reference>
<dbReference type="PANTHER" id="PTHR43532:SF1">
    <property type="entry name" value="GLUCOSE-1-PHOSPHATE THYMIDYLYLTRANSFERASE 1"/>
    <property type="match status" value="1"/>
</dbReference>
<sequence>MRGIILAGGTGSRLHPITMGTSKHLLAVYDKPMIYYPLSTLILAGITDILVITKPEDIDASTRLLGDGSRFGISIEYAAQPRPEGIAQAFEVGSAFIGTDRVALALGDNIFHGPKLGTSLSRFKDIDGGGVFAYRVADPTAYGVIEFDAQFRAVSLEEKPKVPRSEFAVPGLYFYDNDVIEIAAALQPSDRGEYEITDVNRAYLEQGGLSVEELPRGTAWLDTGTFDSMLDASSYVRTIEQRQGLKVGVPEEAAWRRGLLDDDALRERAELLYKSGYGTYLLRLLDGWGGPT</sequence>
<dbReference type="OrthoDB" id="9803871at2"/>
<dbReference type="GO" id="GO:0000271">
    <property type="term" value="P:polysaccharide biosynthetic process"/>
    <property type="evidence" value="ECO:0007669"/>
    <property type="project" value="UniProtKB-ARBA"/>
</dbReference>
<accession>A0A1Q4HDD5</accession>
<dbReference type="GO" id="GO:0019318">
    <property type="term" value="P:hexose metabolic process"/>
    <property type="evidence" value="ECO:0007669"/>
    <property type="project" value="UniProtKB-ARBA"/>
</dbReference>
<evidence type="ECO:0000313" key="17">
    <source>
        <dbReference type="Proteomes" id="UP000220340"/>
    </source>
</evidence>
<keyword evidence="7 12" id="KW-0548">Nucleotidyltransferase</keyword>
<comment type="function">
    <text evidence="11">Catalyzes the conversion of glucose-1-phosphate and dTTP to dTDP-glucose and pyrophosphate. Involved in the biosynthesis of the dTDP-L-rhamnose which is a component of the critical linker, D-N-acetylglucosamine-L-rhamnose disaccharide, which connects the galactan region of arabinogalactan to peptidoglycan via a phosphodiester linkage.</text>
</comment>
<comment type="caution">
    <text evidence="15">The sequence shown here is derived from an EMBL/GenBank/DDBJ whole genome shotgun (WGS) entry which is preliminary data.</text>
</comment>
<evidence type="ECO:0000256" key="6">
    <source>
        <dbReference type="ARBA" id="ARBA00022679"/>
    </source>
</evidence>
<evidence type="ECO:0000256" key="9">
    <source>
        <dbReference type="ARBA" id="ARBA00022842"/>
    </source>
</evidence>
<comment type="function">
    <text evidence="12">Catalyzes the formation of dTDP-glucose, from dTTP and glucose 1-phosphate, as well as its pyrophosphorolysis.</text>
</comment>
<dbReference type="InterPro" id="IPR029044">
    <property type="entry name" value="Nucleotide-diphossugar_trans"/>
</dbReference>
<dbReference type="Gene3D" id="3.90.550.10">
    <property type="entry name" value="Spore Coat Polysaccharide Biosynthesis Protein SpsA, Chain A"/>
    <property type="match status" value="1"/>
</dbReference>
<dbReference type="GO" id="GO:0008879">
    <property type="term" value="F:glucose-1-phosphate thymidylyltransferase activity"/>
    <property type="evidence" value="ECO:0007669"/>
    <property type="project" value="UniProtKB-EC"/>
</dbReference>
<evidence type="ECO:0000256" key="5">
    <source>
        <dbReference type="ARBA" id="ARBA00017654"/>
    </source>
</evidence>
<evidence type="ECO:0000259" key="13">
    <source>
        <dbReference type="Pfam" id="PF00483"/>
    </source>
</evidence>
<evidence type="ECO:0000256" key="3">
    <source>
        <dbReference type="ARBA" id="ARBA00010480"/>
    </source>
</evidence>
<keyword evidence="6 12" id="KW-0808">Transferase</keyword>
<dbReference type="FunFam" id="3.90.550.10:FF:000023">
    <property type="entry name" value="Glucose-1-phosphate thymidylyltransferase"/>
    <property type="match status" value="1"/>
</dbReference>
<evidence type="ECO:0000256" key="8">
    <source>
        <dbReference type="ARBA" id="ARBA00022723"/>
    </source>
</evidence>
<dbReference type="PANTHER" id="PTHR43532">
    <property type="entry name" value="GLUCOSE-1-PHOSPHATE THYMIDYLYLTRANSFERASE"/>
    <property type="match status" value="1"/>
</dbReference>
<evidence type="ECO:0000313" key="15">
    <source>
        <dbReference type="EMBL" id="PEG55932.1"/>
    </source>
</evidence>
<organism evidence="15 17">
    <name type="scientific">Mycolicibacterium diernhoferi</name>
    <dbReference type="NCBI Taxonomy" id="1801"/>
    <lineage>
        <taxon>Bacteria</taxon>
        <taxon>Bacillati</taxon>
        <taxon>Actinomycetota</taxon>
        <taxon>Actinomycetes</taxon>
        <taxon>Mycobacteriales</taxon>
        <taxon>Mycobacteriaceae</taxon>
        <taxon>Mycolicibacterium</taxon>
    </lineage>
</organism>
<dbReference type="EC" id="2.7.7.24" evidence="4 12"/>
<evidence type="ECO:0000256" key="11">
    <source>
        <dbReference type="ARBA" id="ARBA00055050"/>
    </source>
</evidence>
<evidence type="ECO:0000313" key="14">
    <source>
        <dbReference type="EMBL" id="OPE56255.1"/>
    </source>
</evidence>
<dbReference type="AlphaFoldDB" id="A0A1Q4HDD5"/>
<evidence type="ECO:0000313" key="16">
    <source>
        <dbReference type="Proteomes" id="UP000191039"/>
    </source>
</evidence>
<dbReference type="EMBL" id="PDCR01000003">
    <property type="protein sequence ID" value="PEG55932.1"/>
    <property type="molecule type" value="Genomic_DNA"/>
</dbReference>
<evidence type="ECO:0000256" key="2">
    <source>
        <dbReference type="ARBA" id="ARBA00004781"/>
    </source>
</evidence>
<proteinExistence type="inferred from homology"/>
<keyword evidence="9 12" id="KW-0460">Magnesium</keyword>